<evidence type="ECO:0000256" key="1">
    <source>
        <dbReference type="SAM" id="Phobius"/>
    </source>
</evidence>
<feature type="transmembrane region" description="Helical" evidence="1">
    <location>
        <begin position="59"/>
        <end position="78"/>
    </location>
</feature>
<accession>A0A923LBB4</accession>
<dbReference type="EMBL" id="JACOOR010000003">
    <property type="protein sequence ID" value="MBC5659388.1"/>
    <property type="molecule type" value="Genomic_DNA"/>
</dbReference>
<reference evidence="2" key="1">
    <citation type="submission" date="2020-08" db="EMBL/GenBank/DDBJ databases">
        <title>Genome public.</title>
        <authorList>
            <person name="Liu C."/>
            <person name="Sun Q."/>
        </authorList>
    </citation>
    <scope>NUCLEOTIDE SEQUENCE</scope>
    <source>
        <strain evidence="2">NSJ-68</strain>
    </source>
</reference>
<protein>
    <submittedName>
        <fullName evidence="2">Uncharacterized protein</fullName>
    </submittedName>
</protein>
<dbReference type="RefSeq" id="WP_186871751.1">
    <property type="nucleotide sequence ID" value="NZ_JACOOR010000003.1"/>
</dbReference>
<keyword evidence="1" id="KW-0812">Transmembrane</keyword>
<organism evidence="2 3">
    <name type="scientific">Anaerosacchariphilus hominis</name>
    <dbReference type="NCBI Taxonomy" id="2763017"/>
    <lineage>
        <taxon>Bacteria</taxon>
        <taxon>Bacillati</taxon>
        <taxon>Bacillota</taxon>
        <taxon>Clostridia</taxon>
        <taxon>Lachnospirales</taxon>
        <taxon>Lachnospiraceae</taxon>
        <taxon>Anaerosacchariphilus</taxon>
    </lineage>
</organism>
<sequence length="283" mass="31347">MLRKLIKHEFKSVNRLMIPLHLGLIAITIIGRFYIQLALKQYPVLTGDNVWLNLANMSLMLFYIVALMAVGLTSMIYLSILRPRKNLFTDEGYLMHTLPVSAHAHIWSKLIVAAIWLTIDTALIILSVFTMFVNPDFIREIFTALPDLLSSFRETFGISMGTAIAVYIPLFILSTLASLLVIDMSIAIGHSFNSHKVLSSVGVYVGATVLRNLLGTILQTLAGVVTSGDTAGISLGTFIFYYSNLSTTVFWLGCAMAALMAAITMGVAYPLTYYFMTRKLNLE</sequence>
<dbReference type="AlphaFoldDB" id="A0A923LBB4"/>
<feature type="transmembrane region" description="Helical" evidence="1">
    <location>
        <begin position="249"/>
        <end position="275"/>
    </location>
</feature>
<evidence type="ECO:0000313" key="2">
    <source>
        <dbReference type="EMBL" id="MBC5659388.1"/>
    </source>
</evidence>
<keyword evidence="3" id="KW-1185">Reference proteome</keyword>
<comment type="caution">
    <text evidence="2">The sequence shown here is derived from an EMBL/GenBank/DDBJ whole genome shotgun (WGS) entry which is preliminary data.</text>
</comment>
<gene>
    <name evidence="2" type="ORF">H8S44_06355</name>
</gene>
<feature type="transmembrane region" description="Helical" evidence="1">
    <location>
        <begin position="20"/>
        <end position="39"/>
    </location>
</feature>
<feature type="transmembrane region" description="Helical" evidence="1">
    <location>
        <begin position="156"/>
        <end position="182"/>
    </location>
</feature>
<feature type="transmembrane region" description="Helical" evidence="1">
    <location>
        <begin position="110"/>
        <end position="133"/>
    </location>
</feature>
<keyword evidence="1" id="KW-1133">Transmembrane helix</keyword>
<evidence type="ECO:0000313" key="3">
    <source>
        <dbReference type="Proteomes" id="UP000649345"/>
    </source>
</evidence>
<dbReference type="Proteomes" id="UP000649345">
    <property type="component" value="Unassembled WGS sequence"/>
</dbReference>
<proteinExistence type="predicted"/>
<keyword evidence="1" id="KW-0472">Membrane</keyword>
<name>A0A923LBB4_9FIRM</name>